<feature type="domain" description="Toprim" evidence="11">
    <location>
        <begin position="429"/>
        <end position="543"/>
    </location>
</feature>
<sequence length="646" mass="71946">MAEETEEVKKAEADYSGSSITVLEGLEAVRVRPAMYIGSTDIRGLHHLVWEVVDNSVDEALAGFCNHIEISILPGNGIRVTDNGRGIPTDIHPKEKVGTIQVVMTKLHAGGKFNNSSYKVSAGLHGVGVSCVNALSNKLIVTVRRNGRVVRQEFARGVPCGPQVDIGESDGTTGTSVEFYPDDTIFSETVYVYDTLATRFRELAFLMSGLRLTLTDERDPEHKQTDTFCFPGGVSEFVRYVDEHRTPLFAEPIHLVLPDGQYPLEVAMWYNDGYQENFFSFVNNVNTYDGGTHVTGFKTALTRVISKFAQDMPKGKKEAQITSDDIREGLTAVIAIKVSQPQFEGQTKRKLGNSEIAGYVASAFGAKLEEYFQENPAAVKIILDKVYNAAVAREAAHRARTLARRKNVLESGGLPGKLADCSSRDPKECEMFIVEGDSAGGSAKMGRSREFQAILPIRGKILNVEKASLHRVLDTEEIQNLVNAIGTGIGTEFKIEKLRYDKIIIMTDADVDGSHIQTLLLTFFFRYMRPLIDAGHIFLAMPPLYKLKIGQKERYLFDENEKDKVMAEIEDKKNVAITRFKGLGEMSPEQLNDTTMNPKTRFLKQCHVEDSVLADQIFSMLMGEDVEPRRKFIETNAYKVLNDLDI</sequence>
<comment type="subcellular location">
    <subcellularLocation>
        <location evidence="10">Cytoplasm</location>
    </subcellularLocation>
</comment>
<accession>A0A380S5L9</accession>
<evidence type="ECO:0000256" key="4">
    <source>
        <dbReference type="ARBA" id="ARBA00022741"/>
    </source>
</evidence>
<dbReference type="EMBL" id="UHJL01000002">
    <property type="protein sequence ID" value="SUQ24120.1"/>
    <property type="molecule type" value="Genomic_DNA"/>
</dbReference>
<evidence type="ECO:0000256" key="3">
    <source>
        <dbReference type="ARBA" id="ARBA00022723"/>
    </source>
</evidence>
<evidence type="ECO:0000256" key="2">
    <source>
        <dbReference type="ARBA" id="ARBA00010708"/>
    </source>
</evidence>
<dbReference type="FunFam" id="3.30.565.10:FF:000002">
    <property type="entry name" value="DNA gyrase subunit B"/>
    <property type="match status" value="1"/>
</dbReference>
<dbReference type="GO" id="GO:0005737">
    <property type="term" value="C:cytoplasm"/>
    <property type="evidence" value="ECO:0007669"/>
    <property type="project" value="UniProtKB-SubCell"/>
</dbReference>
<feature type="binding site" evidence="10">
    <location>
        <position position="508"/>
    </location>
    <ligand>
        <name>Mg(2+)</name>
        <dbReference type="ChEBI" id="CHEBI:18420"/>
        <label>2</label>
    </ligand>
</feature>
<dbReference type="OMA" id="QLWSTTM"/>
<dbReference type="Gene3D" id="3.30.565.10">
    <property type="entry name" value="Histidine kinase-like ATPase, C-terminal domain"/>
    <property type="match status" value="1"/>
</dbReference>
<keyword evidence="10" id="KW-0963">Cytoplasm</keyword>
<dbReference type="SUPFAM" id="SSF54211">
    <property type="entry name" value="Ribosomal protein S5 domain 2-like"/>
    <property type="match status" value="1"/>
</dbReference>
<dbReference type="FunFam" id="3.40.50.670:FF:000002">
    <property type="entry name" value="DNA gyrase subunit B"/>
    <property type="match status" value="1"/>
</dbReference>
<dbReference type="HAMAP" id="MF_01898">
    <property type="entry name" value="GyrB"/>
    <property type="match status" value="1"/>
</dbReference>
<comment type="function">
    <text evidence="10">A type II topoisomerase that negatively supercoils closed circular double-stranded (ds) DNA in an ATP-dependent manner to modulate DNA topology and maintain chromosomes in an underwound state. Negative supercoiling favors strand separation, and DNA replication, transcription, recombination and repair, all of which involve strand separation. Also able to catalyze the interconversion of other topological isomers of dsDNA rings, including catenanes and knotted rings. Type II topoisomerases break and join 2 DNA strands simultaneously in an ATP-dependent manner.</text>
</comment>
<dbReference type="InterPro" id="IPR000565">
    <property type="entry name" value="Topo_IIA_B"/>
</dbReference>
<keyword evidence="9 10" id="KW-0413">Isomerase</keyword>
<evidence type="ECO:0000256" key="8">
    <source>
        <dbReference type="ARBA" id="ARBA00023125"/>
    </source>
</evidence>
<dbReference type="NCBIfam" id="NF011501">
    <property type="entry name" value="PRK14939.1"/>
    <property type="match status" value="1"/>
</dbReference>
<dbReference type="NCBIfam" id="TIGR01059">
    <property type="entry name" value="gyrB"/>
    <property type="match status" value="1"/>
</dbReference>
<dbReference type="InterPro" id="IPR036890">
    <property type="entry name" value="HATPase_C_sf"/>
</dbReference>
<evidence type="ECO:0000313" key="12">
    <source>
        <dbReference type="EMBL" id="SUQ24120.1"/>
    </source>
</evidence>
<dbReference type="InterPro" id="IPR003594">
    <property type="entry name" value="HATPase_dom"/>
</dbReference>
<dbReference type="CDD" id="cd03366">
    <property type="entry name" value="TOPRIM_TopoIIA_GyrB"/>
    <property type="match status" value="1"/>
</dbReference>
<dbReference type="Gene3D" id="3.40.50.670">
    <property type="match status" value="1"/>
</dbReference>
<name>A0A380S5L9_FIBSU</name>
<dbReference type="GO" id="GO:0003677">
    <property type="term" value="F:DNA binding"/>
    <property type="evidence" value="ECO:0007669"/>
    <property type="project" value="UniProtKB-KW"/>
</dbReference>
<dbReference type="SMART" id="SM00433">
    <property type="entry name" value="TOP2c"/>
    <property type="match status" value="1"/>
</dbReference>
<dbReference type="SUPFAM" id="SSF56719">
    <property type="entry name" value="Type II DNA topoisomerase"/>
    <property type="match status" value="1"/>
</dbReference>
<dbReference type="PANTHER" id="PTHR45866:SF1">
    <property type="entry name" value="DNA GYRASE SUBUNIT B, MITOCHONDRIAL"/>
    <property type="match status" value="1"/>
</dbReference>
<keyword evidence="7 10" id="KW-0799">Topoisomerase</keyword>
<dbReference type="InterPro" id="IPR020568">
    <property type="entry name" value="Ribosomal_Su5_D2-typ_SF"/>
</dbReference>
<evidence type="ECO:0000313" key="13">
    <source>
        <dbReference type="Proteomes" id="UP000255423"/>
    </source>
</evidence>
<dbReference type="InterPro" id="IPR013759">
    <property type="entry name" value="Topo_IIA_B_C"/>
</dbReference>
<organism evidence="12 13">
    <name type="scientific">Fibrobacter succinogenes</name>
    <name type="common">Bacteroides succinogenes</name>
    <dbReference type="NCBI Taxonomy" id="833"/>
    <lineage>
        <taxon>Bacteria</taxon>
        <taxon>Pseudomonadati</taxon>
        <taxon>Fibrobacterota</taxon>
        <taxon>Fibrobacteria</taxon>
        <taxon>Fibrobacterales</taxon>
        <taxon>Fibrobacteraceae</taxon>
        <taxon>Fibrobacter</taxon>
    </lineage>
</organism>
<evidence type="ECO:0000256" key="1">
    <source>
        <dbReference type="ARBA" id="ARBA00000185"/>
    </source>
</evidence>
<dbReference type="NCBIfam" id="NF004189">
    <property type="entry name" value="PRK05644.1"/>
    <property type="match status" value="1"/>
</dbReference>
<dbReference type="Pfam" id="PF00204">
    <property type="entry name" value="DNA_gyraseB"/>
    <property type="match status" value="1"/>
</dbReference>
<dbReference type="PROSITE" id="PS00177">
    <property type="entry name" value="TOPOISOMERASE_II"/>
    <property type="match status" value="1"/>
</dbReference>
<dbReference type="CDD" id="cd16928">
    <property type="entry name" value="HATPase_GyrB-like"/>
    <property type="match status" value="1"/>
</dbReference>
<evidence type="ECO:0000256" key="9">
    <source>
        <dbReference type="ARBA" id="ARBA00023235"/>
    </source>
</evidence>
<evidence type="ECO:0000256" key="10">
    <source>
        <dbReference type="HAMAP-Rule" id="MF_01898"/>
    </source>
</evidence>
<keyword evidence="4 10" id="KW-0547">Nucleotide-binding</keyword>
<dbReference type="GO" id="GO:0005694">
    <property type="term" value="C:chromosome"/>
    <property type="evidence" value="ECO:0007669"/>
    <property type="project" value="InterPro"/>
</dbReference>
<keyword evidence="3 10" id="KW-0479">Metal-binding</keyword>
<dbReference type="GO" id="GO:0006261">
    <property type="term" value="P:DNA-templated DNA replication"/>
    <property type="evidence" value="ECO:0007669"/>
    <property type="project" value="UniProtKB-UniRule"/>
</dbReference>
<evidence type="ECO:0000256" key="5">
    <source>
        <dbReference type="ARBA" id="ARBA00022840"/>
    </source>
</evidence>
<dbReference type="InterPro" id="IPR034160">
    <property type="entry name" value="TOPRIM_GyrB"/>
</dbReference>
<dbReference type="InterPro" id="IPR013506">
    <property type="entry name" value="Topo_IIA_bsu_dom2"/>
</dbReference>
<dbReference type="GO" id="GO:0006265">
    <property type="term" value="P:DNA topological change"/>
    <property type="evidence" value="ECO:0007669"/>
    <property type="project" value="UniProtKB-UniRule"/>
</dbReference>
<dbReference type="InterPro" id="IPR006171">
    <property type="entry name" value="TOPRIM_dom"/>
</dbReference>
<feature type="binding site" evidence="10">
    <location>
        <position position="510"/>
    </location>
    <ligand>
        <name>Mg(2+)</name>
        <dbReference type="ChEBI" id="CHEBI:18420"/>
        <label>2</label>
    </ligand>
</feature>
<evidence type="ECO:0000259" key="11">
    <source>
        <dbReference type="PROSITE" id="PS50880"/>
    </source>
</evidence>
<reference evidence="12 13" key="1">
    <citation type="submission" date="2017-08" db="EMBL/GenBank/DDBJ databases">
        <authorList>
            <person name="de Groot N.N."/>
        </authorList>
    </citation>
    <scope>NUCLEOTIDE SEQUENCE [LARGE SCALE GENOMIC DNA]</scope>
    <source>
        <strain evidence="12 13">HM2</strain>
    </source>
</reference>
<evidence type="ECO:0000256" key="6">
    <source>
        <dbReference type="ARBA" id="ARBA00022842"/>
    </source>
</evidence>
<dbReference type="CDD" id="cd00822">
    <property type="entry name" value="TopoII_Trans_DNA_gyrase"/>
    <property type="match status" value="1"/>
</dbReference>
<dbReference type="Pfam" id="PF01751">
    <property type="entry name" value="Toprim"/>
    <property type="match status" value="1"/>
</dbReference>
<comment type="similarity">
    <text evidence="2 10">Belongs to the type II topoisomerase GyrB family.</text>
</comment>
<dbReference type="PRINTS" id="PR00418">
    <property type="entry name" value="TPI2FAMILY"/>
</dbReference>
<dbReference type="Pfam" id="PF02518">
    <property type="entry name" value="HATPase_c"/>
    <property type="match status" value="1"/>
</dbReference>
<dbReference type="GO" id="GO:0003918">
    <property type="term" value="F:DNA topoisomerase type II (double strand cut, ATP-hydrolyzing) activity"/>
    <property type="evidence" value="ECO:0007669"/>
    <property type="project" value="UniProtKB-UniRule"/>
</dbReference>
<dbReference type="Proteomes" id="UP000255423">
    <property type="component" value="Unassembled WGS sequence"/>
</dbReference>
<gene>
    <name evidence="10" type="primary">gyrB</name>
    <name evidence="12" type="ORF">SAMN05661053_1513</name>
</gene>
<dbReference type="SMART" id="SM00387">
    <property type="entry name" value="HATPase_c"/>
    <property type="match status" value="1"/>
</dbReference>
<feature type="binding site" evidence="10">
    <location>
        <position position="508"/>
    </location>
    <ligand>
        <name>Mg(2+)</name>
        <dbReference type="ChEBI" id="CHEBI:18420"/>
        <label>1</label>
        <note>catalytic</note>
    </ligand>
</feature>
<comment type="subunit">
    <text evidence="10">Heterotetramer, composed of two GyrA and two GyrB chains. In the heterotetramer, GyrA contains the active site tyrosine that forms a transient covalent intermediate with DNA, while GyrB binds cofactors and catalyzes ATP hydrolysis.</text>
</comment>
<feature type="binding site" evidence="10">
    <location>
        <position position="435"/>
    </location>
    <ligand>
        <name>Mg(2+)</name>
        <dbReference type="ChEBI" id="CHEBI:18420"/>
        <label>1</label>
        <note>catalytic</note>
    </ligand>
</feature>
<feature type="site" description="Interaction with DNA" evidence="10">
    <location>
        <position position="463"/>
    </location>
</feature>
<dbReference type="GO" id="GO:0005524">
    <property type="term" value="F:ATP binding"/>
    <property type="evidence" value="ECO:0007669"/>
    <property type="project" value="UniProtKB-UniRule"/>
</dbReference>
<evidence type="ECO:0000256" key="7">
    <source>
        <dbReference type="ARBA" id="ARBA00023029"/>
    </source>
</evidence>
<dbReference type="EC" id="5.6.2.2" evidence="10"/>
<dbReference type="InterPro" id="IPR014721">
    <property type="entry name" value="Ribsml_uS5_D2-typ_fold_subgr"/>
</dbReference>
<dbReference type="InterPro" id="IPR001241">
    <property type="entry name" value="Topo_IIA"/>
</dbReference>
<protein>
    <recommendedName>
        <fullName evidence="10">DNA gyrase subunit B</fullName>
        <ecNumber evidence="10">5.6.2.2</ecNumber>
    </recommendedName>
</protein>
<comment type="catalytic activity">
    <reaction evidence="1 10">
        <text>ATP-dependent breakage, passage and rejoining of double-stranded DNA.</text>
        <dbReference type="EC" id="5.6.2.2"/>
    </reaction>
</comment>
<dbReference type="GO" id="GO:0046872">
    <property type="term" value="F:metal ion binding"/>
    <property type="evidence" value="ECO:0007669"/>
    <property type="project" value="UniProtKB-KW"/>
</dbReference>
<comment type="cofactor">
    <cofactor evidence="10">
        <name>Mg(2+)</name>
        <dbReference type="ChEBI" id="CHEBI:18420"/>
    </cofactor>
    <cofactor evidence="10">
        <name>Mn(2+)</name>
        <dbReference type="ChEBI" id="CHEBI:29035"/>
    </cofactor>
    <cofactor evidence="10">
        <name>Ca(2+)</name>
        <dbReference type="ChEBI" id="CHEBI:29108"/>
    </cofactor>
    <text evidence="10">Binds two Mg(2+) per subunit. The magnesium ions form salt bridges with both the protein and the DNA. Can also accept other divalent metal cations, such as Mn(2+) or Ca(2+).</text>
</comment>
<dbReference type="InterPro" id="IPR011557">
    <property type="entry name" value="GyrB"/>
</dbReference>
<dbReference type="InterPro" id="IPR013760">
    <property type="entry name" value="Topo_IIA-like_dom_sf"/>
</dbReference>
<dbReference type="SUPFAM" id="SSF55874">
    <property type="entry name" value="ATPase domain of HSP90 chaperone/DNA topoisomerase II/histidine kinase"/>
    <property type="match status" value="1"/>
</dbReference>
<dbReference type="Gene3D" id="3.30.230.10">
    <property type="match status" value="1"/>
</dbReference>
<dbReference type="AlphaFoldDB" id="A0A380S5L9"/>
<keyword evidence="6 10" id="KW-0460">Magnesium</keyword>
<dbReference type="RefSeq" id="WP_015731844.1">
    <property type="nucleotide sequence ID" value="NZ_UHJL01000002.1"/>
</dbReference>
<keyword evidence="5 10" id="KW-0067">ATP-binding</keyword>
<dbReference type="InterPro" id="IPR002288">
    <property type="entry name" value="DNA_gyrase_B_C"/>
</dbReference>
<proteinExistence type="inferred from homology"/>
<comment type="miscellaneous">
    <text evidence="10">Few gyrases are as efficient as E.coli at forming negative supercoils. Not all organisms have 2 type II topoisomerases; in organisms with a single type II topoisomerase this enzyme also has to decatenate newly replicated chromosomes.</text>
</comment>
<dbReference type="InterPro" id="IPR018522">
    <property type="entry name" value="TopoIIA_CS"/>
</dbReference>
<dbReference type="Pfam" id="PF00986">
    <property type="entry name" value="DNA_gyraseB_C"/>
    <property type="match status" value="1"/>
</dbReference>
<dbReference type="PANTHER" id="PTHR45866">
    <property type="entry name" value="DNA GYRASE/TOPOISOMERASE SUBUNIT B"/>
    <property type="match status" value="1"/>
</dbReference>
<dbReference type="PROSITE" id="PS50880">
    <property type="entry name" value="TOPRIM"/>
    <property type="match status" value="1"/>
</dbReference>
<keyword evidence="8" id="KW-0238">DNA-binding</keyword>
<feature type="site" description="Interaction with DNA" evidence="10">
    <location>
        <position position="460"/>
    </location>
</feature>
<dbReference type="PRINTS" id="PR01159">
    <property type="entry name" value="DNAGYRASEB"/>
</dbReference>